<keyword evidence="5 13" id="KW-0812">Transmembrane</keyword>
<keyword evidence="15" id="KW-0175">Coiled coil</keyword>
<dbReference type="STRING" id="1797794.A3H40_01655"/>
<evidence type="ECO:0000256" key="4">
    <source>
        <dbReference type="ARBA" id="ARBA00022547"/>
    </source>
</evidence>
<name>A0A1F5N233_9BACT</name>
<accession>A0A1F5N233</accession>
<dbReference type="GO" id="GO:0012505">
    <property type="term" value="C:endomembrane system"/>
    <property type="evidence" value="ECO:0007669"/>
    <property type="project" value="UniProtKB-SubCell"/>
</dbReference>
<dbReference type="GO" id="GO:0046933">
    <property type="term" value="F:proton-transporting ATP synthase activity, rotational mechanism"/>
    <property type="evidence" value="ECO:0007669"/>
    <property type="project" value="UniProtKB-UniRule"/>
</dbReference>
<keyword evidence="7 13" id="KW-1133">Transmembrane helix</keyword>
<organism evidence="16 17">
    <name type="scientific">Candidatus Daviesbacteria bacterium RIFCSPLOWO2_02_FULL_38_15</name>
    <dbReference type="NCBI Taxonomy" id="1797794"/>
    <lineage>
        <taxon>Bacteria</taxon>
        <taxon>Candidatus Daviesiibacteriota</taxon>
    </lineage>
</organism>
<dbReference type="AlphaFoldDB" id="A0A1F5N233"/>
<evidence type="ECO:0000256" key="10">
    <source>
        <dbReference type="ARBA" id="ARBA00023310"/>
    </source>
</evidence>
<evidence type="ECO:0000256" key="11">
    <source>
        <dbReference type="ARBA" id="ARBA00025198"/>
    </source>
</evidence>
<evidence type="ECO:0000256" key="2">
    <source>
        <dbReference type="ARBA" id="ARBA00022448"/>
    </source>
</evidence>
<dbReference type="InterPro" id="IPR002146">
    <property type="entry name" value="ATP_synth_b/b'su_bac/chlpt"/>
</dbReference>
<dbReference type="PANTHER" id="PTHR33445">
    <property type="entry name" value="ATP SYNTHASE SUBUNIT B', CHLOROPLASTIC"/>
    <property type="match status" value="1"/>
</dbReference>
<evidence type="ECO:0000256" key="12">
    <source>
        <dbReference type="ARBA" id="ARBA00037847"/>
    </source>
</evidence>
<dbReference type="GO" id="GO:0046961">
    <property type="term" value="F:proton-transporting ATPase activity, rotational mechanism"/>
    <property type="evidence" value="ECO:0007669"/>
    <property type="project" value="TreeGrafter"/>
</dbReference>
<evidence type="ECO:0000256" key="1">
    <source>
        <dbReference type="ARBA" id="ARBA00005513"/>
    </source>
</evidence>
<dbReference type="InterPro" id="IPR050059">
    <property type="entry name" value="ATP_synthase_B_chain"/>
</dbReference>
<dbReference type="Gene3D" id="6.10.250.1580">
    <property type="match status" value="1"/>
</dbReference>
<dbReference type="CDD" id="cd06503">
    <property type="entry name" value="ATP-synt_Fo_b"/>
    <property type="match status" value="1"/>
</dbReference>
<reference evidence="16 17" key="1">
    <citation type="journal article" date="2016" name="Nat. Commun.">
        <title>Thousands of microbial genomes shed light on interconnected biogeochemical processes in an aquifer system.</title>
        <authorList>
            <person name="Anantharaman K."/>
            <person name="Brown C.T."/>
            <person name="Hug L.A."/>
            <person name="Sharon I."/>
            <person name="Castelle C.J."/>
            <person name="Probst A.J."/>
            <person name="Thomas B.C."/>
            <person name="Singh A."/>
            <person name="Wilkins M.J."/>
            <person name="Karaoz U."/>
            <person name="Brodie E.L."/>
            <person name="Williams K.H."/>
            <person name="Hubbard S.S."/>
            <person name="Banfield J.F."/>
        </authorList>
    </citation>
    <scope>NUCLEOTIDE SEQUENCE [LARGE SCALE GENOMIC DNA]</scope>
</reference>
<protein>
    <recommendedName>
        <fullName evidence="13">ATP synthase subunit b</fullName>
    </recommendedName>
    <alternativeName>
        <fullName evidence="13">ATP synthase F(0) sector subunit b</fullName>
    </alternativeName>
    <alternativeName>
        <fullName evidence="13">ATPase subunit I</fullName>
    </alternativeName>
    <alternativeName>
        <fullName evidence="13">F-type ATPase subunit b</fullName>
        <shortName evidence="13">F-ATPase subunit b</shortName>
    </alternativeName>
</protein>
<feature type="coiled-coil region" evidence="15">
    <location>
        <begin position="37"/>
        <end position="67"/>
    </location>
</feature>
<evidence type="ECO:0000256" key="3">
    <source>
        <dbReference type="ARBA" id="ARBA00022475"/>
    </source>
</evidence>
<dbReference type="InterPro" id="IPR005864">
    <property type="entry name" value="ATP_synth_F0_bsu_bac"/>
</dbReference>
<evidence type="ECO:0000256" key="9">
    <source>
        <dbReference type="ARBA" id="ARBA00023136"/>
    </source>
</evidence>
<keyword evidence="3 13" id="KW-1003">Cell membrane</keyword>
<evidence type="ECO:0000256" key="13">
    <source>
        <dbReference type="HAMAP-Rule" id="MF_01398"/>
    </source>
</evidence>
<evidence type="ECO:0000313" key="17">
    <source>
        <dbReference type="Proteomes" id="UP000177057"/>
    </source>
</evidence>
<dbReference type="NCBIfam" id="TIGR01144">
    <property type="entry name" value="ATP_synt_b"/>
    <property type="match status" value="1"/>
</dbReference>
<dbReference type="PANTHER" id="PTHR33445:SF1">
    <property type="entry name" value="ATP SYNTHASE SUBUNIT B"/>
    <property type="match status" value="1"/>
</dbReference>
<comment type="function">
    <text evidence="13">Component of the F(0) channel, it forms part of the peripheral stalk, linking F(1) to F(0).</text>
</comment>
<evidence type="ECO:0000256" key="14">
    <source>
        <dbReference type="RuleBase" id="RU003848"/>
    </source>
</evidence>
<feature type="transmembrane region" description="Helical" evidence="13">
    <location>
        <begin position="12"/>
        <end position="28"/>
    </location>
</feature>
<comment type="function">
    <text evidence="11 13">F(1)F(0) ATP synthase produces ATP from ADP in the presence of a proton or sodium gradient. F-type ATPases consist of two structural domains, F(1) containing the extramembraneous catalytic core and F(0) containing the membrane proton channel, linked together by a central stalk and a peripheral stalk. During catalysis, ATP synthesis in the catalytic domain of F(1) is coupled via a rotary mechanism of the central stalk subunits to proton translocation.</text>
</comment>
<keyword evidence="4 13" id="KW-0138">CF(0)</keyword>
<dbReference type="Proteomes" id="UP000177057">
    <property type="component" value="Unassembled WGS sequence"/>
</dbReference>
<proteinExistence type="inferred from homology"/>
<keyword evidence="2 13" id="KW-0813">Transport</keyword>
<keyword evidence="10 13" id="KW-0066">ATP synthesis</keyword>
<feature type="coiled-coil region" evidence="15">
    <location>
        <begin position="98"/>
        <end position="133"/>
    </location>
</feature>
<dbReference type="Pfam" id="PF00430">
    <property type="entry name" value="ATP-synt_B"/>
    <property type="match status" value="1"/>
</dbReference>
<dbReference type="HAMAP" id="MF_01398">
    <property type="entry name" value="ATP_synth_b_bprime"/>
    <property type="match status" value="1"/>
</dbReference>
<comment type="subcellular location">
    <subcellularLocation>
        <location evidence="13">Cell membrane</location>
        <topology evidence="13">Single-pass membrane protein</topology>
    </subcellularLocation>
    <subcellularLocation>
        <location evidence="12">Endomembrane system</location>
        <topology evidence="12">Single-pass membrane protein</topology>
    </subcellularLocation>
</comment>
<evidence type="ECO:0000256" key="8">
    <source>
        <dbReference type="ARBA" id="ARBA00023065"/>
    </source>
</evidence>
<sequence>MEILNQFGIQPILLAAQVVNFLILLFILKKFLYKPILNVLEERKKKIEESLRNAEEIERKLSEIAEKESAAILESAREGEKIIKEAGVAGGQIIEDANKEAEKIILRATNQAKQLMIQEKENLQQSVKEHAADLIFLVIQKVTGKVLTKDDRKRITEEAIRSLKS</sequence>
<keyword evidence="6 13" id="KW-0375">Hydrogen ion transport</keyword>
<evidence type="ECO:0000313" key="16">
    <source>
        <dbReference type="EMBL" id="OGE71697.1"/>
    </source>
</evidence>
<evidence type="ECO:0000256" key="15">
    <source>
        <dbReference type="SAM" id="Coils"/>
    </source>
</evidence>
<evidence type="ECO:0000256" key="5">
    <source>
        <dbReference type="ARBA" id="ARBA00022692"/>
    </source>
</evidence>
<keyword evidence="8 13" id="KW-0406">Ion transport</keyword>
<keyword evidence="9 13" id="KW-0472">Membrane</keyword>
<comment type="subunit">
    <text evidence="13">F-type ATPases have 2 components, F(1) - the catalytic core - and F(0) - the membrane proton channel. F(1) has five subunits: alpha(3), beta(3), gamma(1), delta(1), epsilon(1). F(0) has three main subunits: a(1), b(2) and c(10-14). The alpha and beta chains form an alternating ring which encloses part of the gamma chain. F(1) is attached to F(0) by a central stalk formed by the gamma and epsilon chains, while a peripheral stalk is formed by the delta and b chains.</text>
</comment>
<comment type="caution">
    <text evidence="16">The sequence shown here is derived from an EMBL/GenBank/DDBJ whole genome shotgun (WGS) entry which is preliminary data.</text>
</comment>
<dbReference type="GO" id="GO:0005886">
    <property type="term" value="C:plasma membrane"/>
    <property type="evidence" value="ECO:0007669"/>
    <property type="project" value="UniProtKB-SubCell"/>
</dbReference>
<gene>
    <name evidence="13" type="primary">atpF</name>
    <name evidence="16" type="ORF">A3H40_01655</name>
</gene>
<dbReference type="GO" id="GO:0045259">
    <property type="term" value="C:proton-transporting ATP synthase complex"/>
    <property type="evidence" value="ECO:0007669"/>
    <property type="project" value="UniProtKB-KW"/>
</dbReference>
<evidence type="ECO:0000256" key="6">
    <source>
        <dbReference type="ARBA" id="ARBA00022781"/>
    </source>
</evidence>
<evidence type="ECO:0000256" key="7">
    <source>
        <dbReference type="ARBA" id="ARBA00022989"/>
    </source>
</evidence>
<dbReference type="EMBL" id="MFDV01000015">
    <property type="protein sequence ID" value="OGE71697.1"/>
    <property type="molecule type" value="Genomic_DNA"/>
</dbReference>
<comment type="similarity">
    <text evidence="1 13 14">Belongs to the ATPase B chain family.</text>
</comment>